<geneLocation type="mitochondrion" evidence="21"/>
<gene>
    <name evidence="21" type="primary">ND5</name>
</gene>
<name>A0A4Y1JVZ4_9HEMI</name>
<evidence type="ECO:0000313" key="21">
    <source>
        <dbReference type="EMBL" id="APO08955.1"/>
    </source>
</evidence>
<accession>A0A4Y1JVZ4</accession>
<dbReference type="Pfam" id="PF00361">
    <property type="entry name" value="Proton_antipo_M"/>
    <property type="match status" value="1"/>
</dbReference>
<dbReference type="EC" id="7.1.1.2" evidence="3 17"/>
<evidence type="ECO:0000256" key="8">
    <source>
        <dbReference type="ARBA" id="ARBA00022792"/>
    </source>
</evidence>
<organism evidence="21">
    <name type="scientific">Antilochus russus</name>
    <dbReference type="NCBI Taxonomy" id="1768094"/>
    <lineage>
        <taxon>Eukaryota</taxon>
        <taxon>Metazoa</taxon>
        <taxon>Ecdysozoa</taxon>
        <taxon>Arthropoda</taxon>
        <taxon>Hexapoda</taxon>
        <taxon>Insecta</taxon>
        <taxon>Pterygota</taxon>
        <taxon>Neoptera</taxon>
        <taxon>Paraneoptera</taxon>
        <taxon>Hemiptera</taxon>
        <taxon>Heteroptera</taxon>
        <taxon>Panheteroptera</taxon>
        <taxon>Pentatomomorpha</taxon>
        <taxon>Pyrrhocoroidea</taxon>
        <taxon>Pyrrhocoridae</taxon>
        <taxon>Antilochus</taxon>
    </lineage>
</organism>
<evidence type="ECO:0000256" key="3">
    <source>
        <dbReference type="ARBA" id="ARBA00012944"/>
    </source>
</evidence>
<comment type="catalytic activity">
    <reaction evidence="16 17">
        <text>a ubiquinone + NADH + 5 H(+)(in) = a ubiquinol + NAD(+) + 4 H(+)(out)</text>
        <dbReference type="Rhea" id="RHEA:29091"/>
        <dbReference type="Rhea" id="RHEA-COMP:9565"/>
        <dbReference type="Rhea" id="RHEA-COMP:9566"/>
        <dbReference type="ChEBI" id="CHEBI:15378"/>
        <dbReference type="ChEBI" id="CHEBI:16389"/>
        <dbReference type="ChEBI" id="CHEBI:17976"/>
        <dbReference type="ChEBI" id="CHEBI:57540"/>
        <dbReference type="ChEBI" id="CHEBI:57945"/>
        <dbReference type="EC" id="7.1.1.2"/>
    </reaction>
</comment>
<evidence type="ECO:0000256" key="17">
    <source>
        <dbReference type="RuleBase" id="RU003404"/>
    </source>
</evidence>
<dbReference type="InterPro" id="IPR001750">
    <property type="entry name" value="ND/Mrp_TM"/>
</dbReference>
<keyword evidence="6" id="KW-0679">Respiratory chain</keyword>
<dbReference type="EMBL" id="KX345791">
    <property type="protein sequence ID" value="APO08955.1"/>
    <property type="molecule type" value="Genomic_DNA"/>
</dbReference>
<feature type="transmembrane region" description="Helical" evidence="17">
    <location>
        <begin position="413"/>
        <end position="438"/>
    </location>
</feature>
<reference evidence="21" key="2">
    <citation type="journal article" date="2019" name="Syst. Entomol.">
        <title>Higher-level phylogeny and evolutionary history of Pentatomomorpha (Hemiptera: Heteroptera) inferred from mitochondrial genome sequences.</title>
        <authorList>
            <person name="Liu Y."/>
            <person name="Li H."/>
            <person name="Song F."/>
            <person name="Zhao Y."/>
            <person name="Wilson J.-J."/>
            <person name="Cai W."/>
        </authorList>
    </citation>
    <scope>NUCLEOTIDE SEQUENCE</scope>
</reference>
<feature type="transmembrane region" description="Helical" evidence="17">
    <location>
        <begin position="235"/>
        <end position="255"/>
    </location>
</feature>
<feature type="domain" description="NADH:quinone oxidoreductase/Mrp antiporter transmembrane" evidence="18">
    <location>
        <begin position="104"/>
        <end position="379"/>
    </location>
</feature>
<feature type="transmembrane region" description="Helical" evidence="17">
    <location>
        <begin position="267"/>
        <end position="286"/>
    </location>
</feature>
<feature type="domain" description="NADH dehydrogenase subunit 5 C-terminal" evidence="20">
    <location>
        <begin position="388"/>
        <end position="566"/>
    </location>
</feature>
<dbReference type="GO" id="GO:0042773">
    <property type="term" value="P:ATP synthesis coupled electron transport"/>
    <property type="evidence" value="ECO:0007669"/>
    <property type="project" value="InterPro"/>
</dbReference>
<evidence type="ECO:0000256" key="11">
    <source>
        <dbReference type="ARBA" id="ARBA00022989"/>
    </source>
</evidence>
<dbReference type="Pfam" id="PF00662">
    <property type="entry name" value="Proton_antipo_N"/>
    <property type="match status" value="1"/>
</dbReference>
<evidence type="ECO:0000256" key="10">
    <source>
        <dbReference type="ARBA" id="ARBA00022982"/>
    </source>
</evidence>
<feature type="transmembrane region" description="Helical" evidence="17">
    <location>
        <begin position="292"/>
        <end position="313"/>
    </location>
</feature>
<comment type="similarity">
    <text evidence="17">Belongs to the complex I subunit 5 family.</text>
</comment>
<protein>
    <recommendedName>
        <fullName evidence="4 17">NADH-ubiquinone oxidoreductase chain 5</fullName>
        <ecNumber evidence="3 17">7.1.1.2</ecNumber>
    </recommendedName>
</protein>
<evidence type="ECO:0000256" key="6">
    <source>
        <dbReference type="ARBA" id="ARBA00022660"/>
    </source>
</evidence>
<dbReference type="PRINTS" id="PR01434">
    <property type="entry name" value="NADHDHGNASE5"/>
</dbReference>
<comment type="subcellular location">
    <subcellularLocation>
        <location evidence="2">Mitochondrion inner membrane</location>
        <topology evidence="2">Multi-pass membrane protein</topology>
    </subcellularLocation>
</comment>
<evidence type="ECO:0000256" key="1">
    <source>
        <dbReference type="ARBA" id="ARBA00003257"/>
    </source>
</evidence>
<feature type="transmembrane region" description="Helical" evidence="17">
    <location>
        <begin position="205"/>
        <end position="229"/>
    </location>
</feature>
<dbReference type="PRINTS" id="PR01435">
    <property type="entry name" value="NPOXDRDTASE5"/>
</dbReference>
<dbReference type="GO" id="GO:0015990">
    <property type="term" value="P:electron transport coupled proton transport"/>
    <property type="evidence" value="ECO:0007669"/>
    <property type="project" value="TreeGrafter"/>
</dbReference>
<keyword evidence="11 17" id="KW-1133">Transmembrane helix</keyword>
<dbReference type="InterPro" id="IPR003945">
    <property type="entry name" value="NU5C-like"/>
</dbReference>
<dbReference type="RefSeq" id="YP_009643513.1">
    <property type="nucleotide sequence ID" value="NC_042440.1"/>
</dbReference>
<evidence type="ECO:0000259" key="20">
    <source>
        <dbReference type="Pfam" id="PF06455"/>
    </source>
</evidence>
<reference evidence="21" key="1">
    <citation type="submission" date="2016-05" db="EMBL/GenBank/DDBJ databases">
        <authorList>
            <person name="Yang C."/>
            <person name="Li H."/>
            <person name="Cai W.Z."/>
        </authorList>
    </citation>
    <scope>NUCLEOTIDE SEQUENCE</scope>
</reference>
<feature type="transmembrane region" description="Helical" evidence="17">
    <location>
        <begin position="57"/>
        <end position="75"/>
    </location>
</feature>
<dbReference type="CTD" id="4540"/>
<dbReference type="InterPro" id="IPR010934">
    <property type="entry name" value="NADH_DH_su5_C"/>
</dbReference>
<evidence type="ECO:0000256" key="4">
    <source>
        <dbReference type="ARBA" id="ARBA00021096"/>
    </source>
</evidence>
<dbReference type="GO" id="GO:0008137">
    <property type="term" value="F:NADH dehydrogenase (ubiquinone) activity"/>
    <property type="evidence" value="ECO:0007669"/>
    <property type="project" value="UniProtKB-EC"/>
</dbReference>
<proteinExistence type="inferred from homology"/>
<evidence type="ECO:0000259" key="18">
    <source>
        <dbReference type="Pfam" id="PF00361"/>
    </source>
</evidence>
<comment type="function">
    <text evidence="1">Core subunit of the mitochondrial membrane respiratory chain NADH dehydrogenase (Complex I) that is believed to belong to the minimal assembly required for catalysis. Complex I functions in the transfer of electrons from NADH to the respiratory chain. The immediate electron acceptor for the enzyme is believed to be ubiquinone.</text>
</comment>
<feature type="transmembrane region" description="Helical" evidence="17">
    <location>
        <begin position="444"/>
        <end position="473"/>
    </location>
</feature>
<keyword evidence="13 17" id="KW-0830">Ubiquinone</keyword>
<evidence type="ECO:0000256" key="9">
    <source>
        <dbReference type="ARBA" id="ARBA00022967"/>
    </source>
</evidence>
<dbReference type="GeneID" id="41700603"/>
<dbReference type="GO" id="GO:0005743">
    <property type="term" value="C:mitochondrial inner membrane"/>
    <property type="evidence" value="ECO:0007669"/>
    <property type="project" value="UniProtKB-SubCell"/>
</dbReference>
<dbReference type="GO" id="GO:0003954">
    <property type="term" value="F:NADH dehydrogenase activity"/>
    <property type="evidence" value="ECO:0007669"/>
    <property type="project" value="TreeGrafter"/>
</dbReference>
<dbReference type="Pfam" id="PF06455">
    <property type="entry name" value="NADH5_C"/>
    <property type="match status" value="1"/>
</dbReference>
<evidence type="ECO:0000256" key="5">
    <source>
        <dbReference type="ARBA" id="ARBA00022448"/>
    </source>
</evidence>
<keyword evidence="15 17" id="KW-0472">Membrane</keyword>
<keyword evidence="7 17" id="KW-0812">Transmembrane</keyword>
<dbReference type="PANTHER" id="PTHR42829:SF2">
    <property type="entry name" value="NADH-UBIQUINONE OXIDOREDUCTASE CHAIN 5"/>
    <property type="match status" value="1"/>
</dbReference>
<keyword evidence="8" id="KW-0999">Mitochondrion inner membrane</keyword>
<evidence type="ECO:0000256" key="13">
    <source>
        <dbReference type="ARBA" id="ARBA00023075"/>
    </source>
</evidence>
<evidence type="ECO:0000259" key="19">
    <source>
        <dbReference type="Pfam" id="PF00662"/>
    </source>
</evidence>
<feature type="transmembrane region" description="Helical" evidence="17">
    <location>
        <begin position="551"/>
        <end position="566"/>
    </location>
</feature>
<dbReference type="InterPro" id="IPR001516">
    <property type="entry name" value="Proton_antipo_N"/>
</dbReference>
<feature type="transmembrane region" description="Helical" evidence="17">
    <location>
        <begin position="6"/>
        <end position="26"/>
    </location>
</feature>
<feature type="transmembrane region" description="Helical" evidence="17">
    <location>
        <begin position="149"/>
        <end position="170"/>
    </location>
</feature>
<evidence type="ECO:0000256" key="7">
    <source>
        <dbReference type="ARBA" id="ARBA00022692"/>
    </source>
</evidence>
<feature type="transmembrane region" description="Helical" evidence="17">
    <location>
        <begin position="176"/>
        <end position="193"/>
    </location>
</feature>
<dbReference type="PANTHER" id="PTHR42829">
    <property type="entry name" value="NADH-UBIQUINONE OXIDOREDUCTASE CHAIN 5"/>
    <property type="match status" value="1"/>
</dbReference>
<keyword evidence="10" id="KW-0249">Electron transport</keyword>
<keyword evidence="12 17" id="KW-0520">NAD</keyword>
<evidence type="ECO:0000256" key="12">
    <source>
        <dbReference type="ARBA" id="ARBA00023027"/>
    </source>
</evidence>
<feature type="transmembrane region" description="Helical" evidence="17">
    <location>
        <begin position="110"/>
        <end position="128"/>
    </location>
</feature>
<evidence type="ECO:0000256" key="15">
    <source>
        <dbReference type="ARBA" id="ARBA00023136"/>
    </source>
</evidence>
<evidence type="ECO:0000256" key="14">
    <source>
        <dbReference type="ARBA" id="ARBA00023128"/>
    </source>
</evidence>
<dbReference type="AlphaFoldDB" id="A0A4Y1JVZ4"/>
<feature type="transmembrane region" description="Helical" evidence="17">
    <location>
        <begin position="334"/>
        <end position="352"/>
    </location>
</feature>
<feature type="transmembrane region" description="Helical" evidence="17">
    <location>
        <begin position="87"/>
        <end position="104"/>
    </location>
</feature>
<sequence>MYLYSVWSFLFLIFGLLFFFLGLYFFSLSKVYFLDWEFFTFNSCSFVMTLLFDWMSLLFLGSVLLISSMVIYYSFSYMSSDVSALRFLYLVILFVFSMILMIVSPNLISILLGWDGLGLVSYCLVIYFQNFKSYNAGMLTILTNRLGDIAILFSIAWFLNNGSWHFLYYLYYDTSWFFVLLFLLILAAFTKSAQIPFSSWLPAAMAAPTPVSALVHSSTLVTAGVYLLIRFSALFSFFSMSIFVILSLLTMFMSGLGASFEYDLKSIIALSTLSQLGLMMSILFIGGVDISFFHLLTHAFFKALLFLCAGLLIHCMGDCQDIRYMGSLINHFPYTMSGFCVANVSLCGFPFLSGFYSKDLCLEFTQLNYFNLFVYIVFIFSIGLTAFYTFRLLYFTIFGYLGVSNLCLYEEDLIMTVSMFFLIFMGLFSGVLLSWLIFSYPYFILLPLSLSITPLSFVILFSILMFLIINITVFDYPIGYNSLMFPLWFLGNMWFMPSFSTYMLYSKVLKKSSIYEDLVSMGWGEYFFSCCFSLFSVYFSKLIFMAQSNSLKLFFAGFLLLSLFTFI</sequence>
<keyword evidence="5 17" id="KW-0813">Transport</keyword>
<evidence type="ECO:0000256" key="16">
    <source>
        <dbReference type="ARBA" id="ARBA00049551"/>
    </source>
</evidence>
<feature type="transmembrane region" description="Helical" evidence="17">
    <location>
        <begin position="485"/>
        <end position="506"/>
    </location>
</feature>
<keyword evidence="9" id="KW-1278">Translocase</keyword>
<keyword evidence="14 17" id="KW-0496">Mitochondrion</keyword>
<feature type="domain" description="NADH-Ubiquinone oxidoreductase (complex I) chain 5 N-terminal" evidence="19">
    <location>
        <begin position="39"/>
        <end position="87"/>
    </location>
</feature>
<feature type="transmembrane region" description="Helical" evidence="17">
    <location>
        <begin position="372"/>
        <end position="401"/>
    </location>
</feature>
<comment type="function">
    <text evidence="17">Core subunit of the mitochondrial membrane respiratory chain NADH dehydrogenase (Complex I) which catalyzes electron transfer from NADH through the respiratory chain, using ubiquinone as an electron acceptor. Essential for the catalytic activity and assembly of complex I.</text>
</comment>
<evidence type="ECO:0000256" key="2">
    <source>
        <dbReference type="ARBA" id="ARBA00004448"/>
    </source>
</evidence>
<feature type="transmembrane region" description="Helical" evidence="17">
    <location>
        <begin position="526"/>
        <end position="544"/>
    </location>
</feature>